<name>A0A1J4T9G3_9BACT</name>
<dbReference type="Gene3D" id="1.10.10.10">
    <property type="entry name" value="Winged helix-like DNA-binding domain superfamily/Winged helix DNA-binding domain"/>
    <property type="match status" value="1"/>
</dbReference>
<feature type="domain" description="Fido" evidence="3">
    <location>
        <begin position="110"/>
        <end position="271"/>
    </location>
</feature>
<dbReference type="Pfam" id="PF02661">
    <property type="entry name" value="Fic"/>
    <property type="match status" value="1"/>
</dbReference>
<protein>
    <recommendedName>
        <fullName evidence="3">Fido domain-containing protein</fullName>
    </recommendedName>
</protein>
<dbReference type="InterPro" id="IPR040198">
    <property type="entry name" value="Fido_containing"/>
</dbReference>
<dbReference type="Gene3D" id="1.10.3290.10">
    <property type="entry name" value="Fido-like domain"/>
    <property type="match status" value="1"/>
</dbReference>
<dbReference type="GO" id="GO:0005524">
    <property type="term" value="F:ATP binding"/>
    <property type="evidence" value="ECO:0007669"/>
    <property type="project" value="UniProtKB-KW"/>
</dbReference>
<dbReference type="SUPFAM" id="SSF140931">
    <property type="entry name" value="Fic-like"/>
    <property type="match status" value="1"/>
</dbReference>
<feature type="binding site" evidence="2">
    <location>
        <begin position="206"/>
        <end position="213"/>
    </location>
    <ligand>
        <name>ATP</name>
        <dbReference type="ChEBI" id="CHEBI:30616"/>
    </ligand>
</feature>
<accession>A0A1J4T9G3</accession>
<evidence type="ECO:0000256" key="2">
    <source>
        <dbReference type="PIRSR" id="PIRSR640198-2"/>
    </source>
</evidence>
<dbReference type="EMBL" id="MNUV01000007">
    <property type="protein sequence ID" value="OIO08402.1"/>
    <property type="molecule type" value="Genomic_DNA"/>
</dbReference>
<evidence type="ECO:0000313" key="4">
    <source>
        <dbReference type="EMBL" id="OIO08402.1"/>
    </source>
</evidence>
<feature type="binding site" evidence="2">
    <location>
        <begin position="244"/>
        <end position="245"/>
    </location>
    <ligand>
        <name>ATP</name>
        <dbReference type="ChEBI" id="CHEBI:30616"/>
    </ligand>
</feature>
<keyword evidence="2" id="KW-0067">ATP-binding</keyword>
<evidence type="ECO:0000256" key="1">
    <source>
        <dbReference type="PIRSR" id="PIRSR640198-1"/>
    </source>
</evidence>
<dbReference type="Proteomes" id="UP000182860">
    <property type="component" value="Unassembled WGS sequence"/>
</dbReference>
<dbReference type="InterPro" id="IPR036388">
    <property type="entry name" value="WH-like_DNA-bd_sf"/>
</dbReference>
<comment type="caution">
    <text evidence="4">The sequence shown here is derived from an EMBL/GenBank/DDBJ whole genome shotgun (WGS) entry which is preliminary data.</text>
</comment>
<dbReference type="AlphaFoldDB" id="A0A1J4T9G3"/>
<evidence type="ECO:0000259" key="3">
    <source>
        <dbReference type="PROSITE" id="PS51459"/>
    </source>
</evidence>
<sequence length="354" mass="40553">MSKFIERLAFDPTTTHKIYGLISQIDELKGQWKMGANFSPQVSGLLKRSVIVTSSGASTRIEGARLTDEEVEKLLKGLKIKKLVTRDEQEVAGYAELLTNVFDSYKTLALSESTIKHFHSELLKYSEKDIRHRGEYKFGSNRVEAKDASGNLVGVLFDPTPPHLVKKEMNELLEVASTLLSQKEIHPLIIIGNFIFEFLSIHPFQDGNGRTSRVLTNLLLLQSGYEYIPYISHEKLIEDNKDEYYLALNKSQKTWKMDREDISPWLLFFLNILLKQTQLAIGLLSKKSIENLLSAKQLAVWDYFNECDIVTPKNLRDDLKIAVPTITQILNKLLEMNKIERMGEGRATRYKRTK</sequence>
<dbReference type="SUPFAM" id="SSF46785">
    <property type="entry name" value="Winged helix' DNA-binding domain"/>
    <property type="match status" value="1"/>
</dbReference>
<evidence type="ECO:0000313" key="5">
    <source>
        <dbReference type="Proteomes" id="UP000182860"/>
    </source>
</evidence>
<gene>
    <name evidence="4" type="ORF">AUJ35_00330</name>
</gene>
<organism evidence="4 5">
    <name type="scientific">Candidatus Falkowbacteria bacterium CG1_02_41_21</name>
    <dbReference type="NCBI Taxonomy" id="1805147"/>
    <lineage>
        <taxon>Bacteria</taxon>
        <taxon>Candidatus Falkowiibacteriota</taxon>
    </lineage>
</organism>
<reference evidence="4 5" key="1">
    <citation type="journal article" date="2016" name="Environ. Microbiol.">
        <title>Genomic resolution of a cold subsurface aquifer community provides metabolic insights for novel microbes adapted to high CO concentrations.</title>
        <authorList>
            <person name="Probst A.J."/>
            <person name="Castelle C.J."/>
            <person name="Singh A."/>
            <person name="Brown C.T."/>
            <person name="Anantharaman K."/>
            <person name="Sharon I."/>
            <person name="Hug L.A."/>
            <person name="Burstein D."/>
            <person name="Emerson J.B."/>
            <person name="Thomas B.C."/>
            <person name="Banfield J.F."/>
        </authorList>
    </citation>
    <scope>NUCLEOTIDE SEQUENCE [LARGE SCALE GENOMIC DNA]</scope>
    <source>
        <strain evidence="4">CG1_02_41_21</strain>
    </source>
</reference>
<dbReference type="PANTHER" id="PTHR13504">
    <property type="entry name" value="FIDO DOMAIN-CONTAINING PROTEIN DDB_G0283145"/>
    <property type="match status" value="1"/>
</dbReference>
<dbReference type="PROSITE" id="PS51459">
    <property type="entry name" value="FIDO"/>
    <property type="match status" value="1"/>
</dbReference>
<feature type="active site" evidence="1">
    <location>
        <position position="202"/>
    </location>
</feature>
<dbReference type="PANTHER" id="PTHR13504:SF33">
    <property type="entry name" value="FIC FAMILY PROTEIN"/>
    <property type="match status" value="1"/>
</dbReference>
<keyword evidence="2" id="KW-0547">Nucleotide-binding</keyword>
<proteinExistence type="predicted"/>
<dbReference type="InterPro" id="IPR036390">
    <property type="entry name" value="WH_DNA-bd_sf"/>
</dbReference>
<dbReference type="InterPro" id="IPR036597">
    <property type="entry name" value="Fido-like_dom_sf"/>
</dbReference>
<dbReference type="InterPro" id="IPR003812">
    <property type="entry name" value="Fido"/>
</dbReference>